<dbReference type="SUPFAM" id="SSF46626">
    <property type="entry name" value="Cytochrome c"/>
    <property type="match status" value="1"/>
</dbReference>
<accession>A0A1V9G0J3</accession>
<evidence type="ECO:0000313" key="2">
    <source>
        <dbReference type="Proteomes" id="UP000192796"/>
    </source>
</evidence>
<dbReference type="STRING" id="1703345.A3860_21535"/>
<keyword evidence="2" id="KW-1185">Reference proteome</keyword>
<protein>
    <recommendedName>
        <fullName evidence="3">Cytochrome c domain-containing protein</fullName>
    </recommendedName>
</protein>
<comment type="caution">
    <text evidence="1">The sequence shown here is derived from an EMBL/GenBank/DDBJ whole genome shotgun (WGS) entry which is preliminary data.</text>
</comment>
<dbReference type="EMBL" id="LVYD01000043">
    <property type="protein sequence ID" value="OQP64006.1"/>
    <property type="molecule type" value="Genomic_DNA"/>
</dbReference>
<reference evidence="1 2" key="1">
    <citation type="submission" date="2016-03" db="EMBL/GenBank/DDBJ databases">
        <title>Niastella vici sp. nov., isolated from farmland soil.</title>
        <authorList>
            <person name="Chen L."/>
            <person name="Wang D."/>
            <person name="Yang S."/>
            <person name="Wang G."/>
        </authorList>
    </citation>
    <scope>NUCLEOTIDE SEQUENCE [LARGE SCALE GENOMIC DNA]</scope>
    <source>
        <strain evidence="1 2">DJ57</strain>
    </source>
</reference>
<gene>
    <name evidence="1" type="ORF">A3860_21535</name>
</gene>
<organism evidence="1 2">
    <name type="scientific">Niastella vici</name>
    <dbReference type="NCBI Taxonomy" id="1703345"/>
    <lineage>
        <taxon>Bacteria</taxon>
        <taxon>Pseudomonadati</taxon>
        <taxon>Bacteroidota</taxon>
        <taxon>Chitinophagia</taxon>
        <taxon>Chitinophagales</taxon>
        <taxon>Chitinophagaceae</taxon>
        <taxon>Niastella</taxon>
    </lineage>
</organism>
<proteinExistence type="predicted"/>
<name>A0A1V9G0J3_9BACT</name>
<evidence type="ECO:0000313" key="1">
    <source>
        <dbReference type="EMBL" id="OQP64006.1"/>
    </source>
</evidence>
<dbReference type="GO" id="GO:0009055">
    <property type="term" value="F:electron transfer activity"/>
    <property type="evidence" value="ECO:0007669"/>
    <property type="project" value="InterPro"/>
</dbReference>
<sequence length="111" mass="11962">MSIITVMATFTTGCYYDKEELLYPNSAVDCSTVSATYAKVQSILTNKCNNCHSARNAAGGVVLETYDQVKAHAGRINQRAIVEKTMPPTAALATEEIAILKCWISSGTPNN</sequence>
<dbReference type="Proteomes" id="UP000192796">
    <property type="component" value="Unassembled WGS sequence"/>
</dbReference>
<dbReference type="GO" id="GO:0020037">
    <property type="term" value="F:heme binding"/>
    <property type="evidence" value="ECO:0007669"/>
    <property type="project" value="InterPro"/>
</dbReference>
<dbReference type="AlphaFoldDB" id="A0A1V9G0J3"/>
<evidence type="ECO:0008006" key="3">
    <source>
        <dbReference type="Google" id="ProtNLM"/>
    </source>
</evidence>
<dbReference type="InterPro" id="IPR036909">
    <property type="entry name" value="Cyt_c-like_dom_sf"/>
</dbReference>